<dbReference type="OrthoDB" id="6148233at2759"/>
<evidence type="ECO:0000313" key="2">
    <source>
        <dbReference type="EMBL" id="OWF55761.1"/>
    </source>
</evidence>
<reference evidence="2 3" key="1">
    <citation type="journal article" date="2017" name="Nat. Ecol. Evol.">
        <title>Scallop genome provides insights into evolution of bilaterian karyotype and development.</title>
        <authorList>
            <person name="Wang S."/>
            <person name="Zhang J."/>
            <person name="Jiao W."/>
            <person name="Li J."/>
            <person name="Xun X."/>
            <person name="Sun Y."/>
            <person name="Guo X."/>
            <person name="Huan P."/>
            <person name="Dong B."/>
            <person name="Zhang L."/>
            <person name="Hu X."/>
            <person name="Sun X."/>
            <person name="Wang J."/>
            <person name="Zhao C."/>
            <person name="Wang Y."/>
            <person name="Wang D."/>
            <person name="Huang X."/>
            <person name="Wang R."/>
            <person name="Lv J."/>
            <person name="Li Y."/>
            <person name="Zhang Z."/>
            <person name="Liu B."/>
            <person name="Lu W."/>
            <person name="Hui Y."/>
            <person name="Liang J."/>
            <person name="Zhou Z."/>
            <person name="Hou R."/>
            <person name="Li X."/>
            <person name="Liu Y."/>
            <person name="Li H."/>
            <person name="Ning X."/>
            <person name="Lin Y."/>
            <person name="Zhao L."/>
            <person name="Xing Q."/>
            <person name="Dou J."/>
            <person name="Li Y."/>
            <person name="Mao J."/>
            <person name="Guo H."/>
            <person name="Dou H."/>
            <person name="Li T."/>
            <person name="Mu C."/>
            <person name="Jiang W."/>
            <person name="Fu Q."/>
            <person name="Fu X."/>
            <person name="Miao Y."/>
            <person name="Liu J."/>
            <person name="Yu Q."/>
            <person name="Li R."/>
            <person name="Liao H."/>
            <person name="Li X."/>
            <person name="Kong Y."/>
            <person name="Jiang Z."/>
            <person name="Chourrout D."/>
            <person name="Li R."/>
            <person name="Bao Z."/>
        </authorList>
    </citation>
    <scope>NUCLEOTIDE SEQUENCE [LARGE SCALE GENOMIC DNA]</scope>
    <source>
        <strain evidence="2 3">PY_sf001</strain>
    </source>
</reference>
<feature type="compositionally biased region" description="Polar residues" evidence="1">
    <location>
        <begin position="241"/>
        <end position="267"/>
    </location>
</feature>
<proteinExistence type="predicted"/>
<dbReference type="PANTHER" id="PTHR35378">
    <property type="entry name" value="UNNAMED PRODUCT"/>
    <property type="match status" value="1"/>
</dbReference>
<dbReference type="Proteomes" id="UP000242188">
    <property type="component" value="Unassembled WGS sequence"/>
</dbReference>
<feature type="compositionally biased region" description="Acidic residues" evidence="1">
    <location>
        <begin position="314"/>
        <end position="346"/>
    </location>
</feature>
<protein>
    <submittedName>
        <fullName evidence="2">Uncharacterized protein</fullName>
    </submittedName>
</protein>
<feature type="compositionally biased region" description="Basic and acidic residues" evidence="1">
    <location>
        <begin position="276"/>
        <end position="288"/>
    </location>
</feature>
<accession>A0A210R4F5</accession>
<feature type="region of interest" description="Disordered" evidence="1">
    <location>
        <begin position="229"/>
        <end position="288"/>
    </location>
</feature>
<dbReference type="STRING" id="6573.A0A210R4F5"/>
<name>A0A210R4F5_MIZYE</name>
<feature type="region of interest" description="Disordered" evidence="1">
    <location>
        <begin position="406"/>
        <end position="448"/>
    </location>
</feature>
<evidence type="ECO:0000256" key="1">
    <source>
        <dbReference type="SAM" id="MobiDB-lite"/>
    </source>
</evidence>
<keyword evidence="3" id="KW-1185">Reference proteome</keyword>
<dbReference type="PANTHER" id="PTHR35378:SF1">
    <property type="entry name" value="C2H2-TYPE DOMAIN-CONTAINING PROTEIN"/>
    <property type="match status" value="1"/>
</dbReference>
<dbReference type="EMBL" id="NEDP02000494">
    <property type="protein sequence ID" value="OWF55761.1"/>
    <property type="molecule type" value="Genomic_DNA"/>
</dbReference>
<comment type="caution">
    <text evidence="2">The sequence shown here is derived from an EMBL/GenBank/DDBJ whole genome shotgun (WGS) entry which is preliminary data.</text>
</comment>
<dbReference type="AlphaFoldDB" id="A0A210R4F5"/>
<feature type="region of interest" description="Disordered" evidence="1">
    <location>
        <begin position="303"/>
        <end position="346"/>
    </location>
</feature>
<feature type="compositionally biased region" description="Polar residues" evidence="1">
    <location>
        <begin position="410"/>
        <end position="422"/>
    </location>
</feature>
<gene>
    <name evidence="2" type="ORF">KP79_PYT00193</name>
</gene>
<evidence type="ECO:0000313" key="3">
    <source>
        <dbReference type="Proteomes" id="UP000242188"/>
    </source>
</evidence>
<sequence length="520" mass="60132">MLTLRPSEIRFSQESIRNVFHEKKKHADTHIGETLDALLTGKCKISEIPPITVVYMNENWYTADNRRLWVFRKLEELGQCTKIPVGKGHRIPQKKITTLNDGTDIRVRRDPGGYHWRHWDNDQLYDDLCSDDQSSNSFDDEDYENGYTKITVAESNEIPSRKCITINDGRPGLKSHDALRSYKHRQSNSATMPGPNEQSSCFAAKGMSYPYQFQSISPLHVKPVVRTSINKPDMYPDNRITRNVSKANSSMQSETKAEYSSEQSLVNKDQDESDENCTKQDNKNQYERDVSYSYHWNTYQDDADKYAPNQENDYQGEADEYDSDHENDYQDEADEYDPDQENDYQSEAEEYQDLDTDYQDEMLERFGKCIDIPVRRVYDGLTEETLTAMKHGGRTVRVCRGDAGGHHWKTLQNPSTVGTPGPNSRSARLRSRNSDNRRSQRRRAFQEQIDEDSDLQEYTCLFPDRPLPVQSHSSRSLHIEYCDPMKITCIKYTINMLLLLVLSSGSAKYSSCFGFSDKNR</sequence>
<organism evidence="2 3">
    <name type="scientific">Mizuhopecten yessoensis</name>
    <name type="common">Japanese scallop</name>
    <name type="synonym">Patinopecten yessoensis</name>
    <dbReference type="NCBI Taxonomy" id="6573"/>
    <lineage>
        <taxon>Eukaryota</taxon>
        <taxon>Metazoa</taxon>
        <taxon>Spiralia</taxon>
        <taxon>Lophotrochozoa</taxon>
        <taxon>Mollusca</taxon>
        <taxon>Bivalvia</taxon>
        <taxon>Autobranchia</taxon>
        <taxon>Pteriomorphia</taxon>
        <taxon>Pectinida</taxon>
        <taxon>Pectinoidea</taxon>
        <taxon>Pectinidae</taxon>
        <taxon>Mizuhopecten</taxon>
    </lineage>
</organism>